<feature type="region of interest" description="Disordered" evidence="5">
    <location>
        <begin position="739"/>
        <end position="814"/>
    </location>
</feature>
<evidence type="ECO:0000256" key="2">
    <source>
        <dbReference type="ARBA" id="ARBA00010511"/>
    </source>
</evidence>
<dbReference type="Pfam" id="PF08167">
    <property type="entry name" value="RIX1"/>
    <property type="match status" value="1"/>
</dbReference>
<evidence type="ECO:0000259" key="6">
    <source>
        <dbReference type="Pfam" id="PF08167"/>
    </source>
</evidence>
<dbReference type="HOGENOM" id="CLU_016392_1_0_1"/>
<keyword evidence="8" id="KW-1185">Reference proteome</keyword>
<reference evidence="8" key="1">
    <citation type="journal article" date="2014" name="Genome Announc.">
        <title>Draft genome sequence of the formaldehyde-resistant fungus Byssochlamys spectabilis No. 5 (anamorph Paecilomyces variotii No. 5) (NBRC109023).</title>
        <authorList>
            <person name="Oka T."/>
            <person name="Ekino K."/>
            <person name="Fukuda K."/>
            <person name="Nomura Y."/>
        </authorList>
    </citation>
    <scope>NUCLEOTIDE SEQUENCE [LARGE SCALE GENOMIC DNA]</scope>
    <source>
        <strain evidence="8">No. 5 / NBRC 109023</strain>
    </source>
</reference>
<dbReference type="SUPFAM" id="SSF48371">
    <property type="entry name" value="ARM repeat"/>
    <property type="match status" value="1"/>
</dbReference>
<feature type="region of interest" description="Disordered" evidence="5">
    <location>
        <begin position="671"/>
        <end position="698"/>
    </location>
</feature>
<gene>
    <name evidence="7" type="ORF">PVAR5_0533</name>
</gene>
<dbReference type="AlphaFoldDB" id="V5F7Y5"/>
<dbReference type="InterPro" id="IPR012583">
    <property type="entry name" value="RIX1_N"/>
</dbReference>
<evidence type="ECO:0000256" key="1">
    <source>
        <dbReference type="ARBA" id="ARBA00004123"/>
    </source>
</evidence>
<evidence type="ECO:0000256" key="3">
    <source>
        <dbReference type="ARBA" id="ARBA00021502"/>
    </source>
</evidence>
<evidence type="ECO:0000256" key="5">
    <source>
        <dbReference type="SAM" id="MobiDB-lite"/>
    </source>
</evidence>
<feature type="compositionally biased region" description="Low complexity" evidence="5">
    <location>
        <begin position="739"/>
        <end position="756"/>
    </location>
</feature>
<comment type="similarity">
    <text evidence="2">Belongs to the RIX1/PELP1 family.</text>
</comment>
<comment type="caution">
    <text evidence="7">The sequence shown here is derived from an EMBL/GenBank/DDBJ whole genome shotgun (WGS) entry which is preliminary data.</text>
</comment>
<dbReference type="InterPro" id="IPR016024">
    <property type="entry name" value="ARM-type_fold"/>
</dbReference>
<feature type="compositionally biased region" description="Acidic residues" evidence="5">
    <location>
        <begin position="800"/>
        <end position="814"/>
    </location>
</feature>
<dbReference type="Gene3D" id="1.25.10.10">
    <property type="entry name" value="Leucine-rich Repeat Variant"/>
    <property type="match status" value="1"/>
</dbReference>
<evidence type="ECO:0000313" key="8">
    <source>
        <dbReference type="Proteomes" id="UP000018001"/>
    </source>
</evidence>
<dbReference type="InParanoid" id="V5F7Y5"/>
<organism evidence="7 8">
    <name type="scientific">Byssochlamys spectabilis (strain No. 5 / NBRC 109023)</name>
    <name type="common">Paecilomyces variotii</name>
    <dbReference type="NCBI Taxonomy" id="1356009"/>
    <lineage>
        <taxon>Eukaryota</taxon>
        <taxon>Fungi</taxon>
        <taxon>Dikarya</taxon>
        <taxon>Ascomycota</taxon>
        <taxon>Pezizomycotina</taxon>
        <taxon>Eurotiomycetes</taxon>
        <taxon>Eurotiomycetidae</taxon>
        <taxon>Eurotiales</taxon>
        <taxon>Thermoascaceae</taxon>
        <taxon>Paecilomyces</taxon>
    </lineage>
</organism>
<evidence type="ECO:0000313" key="7">
    <source>
        <dbReference type="EMBL" id="GAD91949.1"/>
    </source>
</evidence>
<protein>
    <recommendedName>
        <fullName evidence="3">Pre-rRNA-processing protein RIX1</fullName>
    </recommendedName>
</protein>
<dbReference type="GO" id="GO:0005634">
    <property type="term" value="C:nucleus"/>
    <property type="evidence" value="ECO:0007669"/>
    <property type="project" value="UniProtKB-SubCell"/>
</dbReference>
<dbReference type="InterPro" id="IPR011989">
    <property type="entry name" value="ARM-like"/>
</dbReference>
<dbReference type="EMBL" id="BAUL01000012">
    <property type="protein sequence ID" value="GAD91949.1"/>
    <property type="molecule type" value="Genomic_DNA"/>
</dbReference>
<accession>V5F7Y5</accession>
<evidence type="ECO:0000256" key="4">
    <source>
        <dbReference type="ARBA" id="ARBA00023242"/>
    </source>
</evidence>
<dbReference type="GO" id="GO:0006364">
    <property type="term" value="P:rRNA processing"/>
    <property type="evidence" value="ECO:0007669"/>
    <property type="project" value="TreeGrafter"/>
</dbReference>
<dbReference type="OrthoDB" id="20900at2759"/>
<dbReference type="PANTHER" id="PTHR34105:SF1">
    <property type="entry name" value="PROLINE-, GLUTAMIC ACID- AND LEUCINE-RICH PROTEIN 1"/>
    <property type="match status" value="1"/>
</dbReference>
<sequence>MASLTTLRAVTHRLTTTPVNQLPQIAAFLATALGDCADVLSAPQSQNGARSESDASLQVHKLKTRLTGLLQDRSVEGRWTAVILVKATIEAGRWEILRGCEAWVRGLLSILGKPDPTSTRKLCIITLTRIFHLTYQYPTLVREITTPSLPGFITACLNAVSVKPSSEPTRVLKPNSTLLETVLHALTELIARHPTVLRPFSAQIHSLLVTIIGTTDQSFSEGVTRLAHRLFISLHNCAPKNTHGEEWKAALRSTISSAHRAADHTFRAVVEQWESTDSSLRQVARPHDYSLQAGDYESDPLGLPRWQGVHTGANRLTNLLRLLSGFVSTRTAATVNIPLGSILDLTSRLASVAVPREGNDAVESTVQLNPQIGRDERESLWSELPRIHVACLELFMTVTESLETGVVPVAHNILEQSLWIFEAESFNKDVRTALYDLLCRLLPLIGRSMTKQHISSLTPLIKGCCHDLLPVDVDSKSAQNQHSEQKGKSKSKQGTLNADAFLNTDVKKAQQLRDLASIQGLHTAASRLITILLVWLPAEHVAPALRAEIDRTVILTQNKEAMMASVLNPVPVVKGRRANPSIMPFLAREYSAELEVEGLLRPRMPVLLGAPEKNMSIIDAEEDEEDEVTAPKYEAARPATETLDRFLLASHNQVAVEAQVAQDLVNAHSKRTYPGDAMETEKARPSAVSDGEMSKKMRLESTNTPTLFEQTFPTPAASSIVATDQGAAATVPVTLSEASATPATAPSVSRPSAPSVLNSSVSVPASVATRVESTRPQVGASAADDDEDSGDELPTLNIEPDTDDEEEEDVDMEG</sequence>
<keyword evidence="4" id="KW-0539">Nucleus</keyword>
<name>V5F7Y5_BYSSN</name>
<feature type="domain" description="Pre-rRNA-processing protein RIX1 N-terminal" evidence="6">
    <location>
        <begin position="7"/>
        <end position="218"/>
    </location>
</feature>
<proteinExistence type="inferred from homology"/>
<dbReference type="Proteomes" id="UP000018001">
    <property type="component" value="Unassembled WGS sequence"/>
</dbReference>
<dbReference type="PANTHER" id="PTHR34105">
    <property type="entry name" value="PROLINE-, GLUTAMIC ACID- AND LEUCINE-RICH PROTEIN 1"/>
    <property type="match status" value="1"/>
</dbReference>
<comment type="subcellular location">
    <subcellularLocation>
        <location evidence="1">Nucleus</location>
    </subcellularLocation>
</comment>
<dbReference type="eggNOG" id="ENOG502S31T">
    <property type="taxonomic scope" value="Eukaryota"/>
</dbReference>